<gene>
    <name evidence="6" type="primary">yjiJ</name>
    <name evidence="6" type="ORF">SSPSH_000471</name>
</gene>
<keyword evidence="2 4" id="KW-1133">Transmembrane helix</keyword>
<feature type="transmembrane region" description="Helical" evidence="4">
    <location>
        <begin position="273"/>
        <end position="294"/>
    </location>
</feature>
<keyword evidence="7" id="KW-1185">Reference proteome</keyword>
<keyword evidence="3 4" id="KW-0472">Membrane</keyword>
<dbReference type="GO" id="GO:0022857">
    <property type="term" value="F:transmembrane transporter activity"/>
    <property type="evidence" value="ECO:0007669"/>
    <property type="project" value="InterPro"/>
</dbReference>
<reference evidence="6 7" key="2">
    <citation type="journal article" date="2013" name="PLoS ONE">
        <title>INDIGO - INtegrated Data Warehouse of MIcrobial GenOmes with Examples from the Red Sea Extremophiles.</title>
        <authorList>
            <person name="Alam I."/>
            <person name="Antunes A."/>
            <person name="Kamau A.A."/>
            <person name="Ba Alawi W."/>
            <person name="Kalkatawi M."/>
            <person name="Stingl U."/>
            <person name="Bajic V.B."/>
        </authorList>
    </citation>
    <scope>NUCLEOTIDE SEQUENCE [LARGE SCALE GENOMIC DNA]</scope>
    <source>
        <strain evidence="6 7">E1L3A</strain>
    </source>
</reference>
<dbReference type="AlphaFoldDB" id="F7QAR5"/>
<accession>F7QAR5</accession>
<dbReference type="EMBL" id="AFNV02000003">
    <property type="protein sequence ID" value="ERJ20361.1"/>
    <property type="molecule type" value="Genomic_DNA"/>
</dbReference>
<evidence type="ECO:0000313" key="7">
    <source>
        <dbReference type="Proteomes" id="UP000006242"/>
    </source>
</evidence>
<dbReference type="PROSITE" id="PS50850">
    <property type="entry name" value="MFS"/>
    <property type="match status" value="1"/>
</dbReference>
<feature type="transmembrane region" description="Helical" evidence="4">
    <location>
        <begin position="47"/>
        <end position="63"/>
    </location>
</feature>
<dbReference type="OrthoDB" id="9797953at2"/>
<evidence type="ECO:0000313" key="6">
    <source>
        <dbReference type="EMBL" id="ERJ20361.1"/>
    </source>
</evidence>
<reference evidence="6 7" key="1">
    <citation type="journal article" date="2011" name="J. Bacteriol.">
        <title>Genome sequence of Salinisphaera shabanensis, a gammaproteobacterium from the harsh, variable environment of the brine-seawater interface of the Shaban Deep in the Red Sea.</title>
        <authorList>
            <person name="Antunes A."/>
            <person name="Alam I."/>
            <person name="Bajic V.B."/>
            <person name="Stingl U."/>
        </authorList>
    </citation>
    <scope>NUCLEOTIDE SEQUENCE [LARGE SCALE GENOMIC DNA]</scope>
    <source>
        <strain evidence="6 7">E1L3A</strain>
    </source>
</reference>
<feature type="transmembrane region" description="Helical" evidence="4">
    <location>
        <begin position="207"/>
        <end position="227"/>
    </location>
</feature>
<feature type="transmembrane region" description="Helical" evidence="4">
    <location>
        <begin position="101"/>
        <end position="123"/>
    </location>
</feature>
<evidence type="ECO:0000256" key="4">
    <source>
        <dbReference type="SAM" id="Phobius"/>
    </source>
</evidence>
<evidence type="ECO:0000256" key="2">
    <source>
        <dbReference type="ARBA" id="ARBA00022989"/>
    </source>
</evidence>
<comment type="caution">
    <text evidence="6">The sequence shown here is derived from an EMBL/GenBank/DDBJ whole genome shotgun (WGS) entry which is preliminary data.</text>
</comment>
<proteinExistence type="predicted"/>
<evidence type="ECO:0000259" key="5">
    <source>
        <dbReference type="PROSITE" id="PS50850"/>
    </source>
</evidence>
<dbReference type="InterPro" id="IPR010645">
    <property type="entry name" value="MFS_4"/>
</dbReference>
<protein>
    <submittedName>
        <fullName evidence="6">Exported protein</fullName>
    </submittedName>
</protein>
<dbReference type="InterPro" id="IPR036259">
    <property type="entry name" value="MFS_trans_sf"/>
</dbReference>
<name>F7QAR5_9GAMM</name>
<dbReference type="STRING" id="1033802.SSPSH_000471"/>
<feature type="transmembrane region" description="Helical" evidence="4">
    <location>
        <begin position="300"/>
        <end position="322"/>
    </location>
</feature>
<feature type="domain" description="Major facilitator superfamily (MFS) profile" evidence="5">
    <location>
        <begin position="7"/>
        <end position="389"/>
    </location>
</feature>
<dbReference type="Pfam" id="PF06779">
    <property type="entry name" value="MFS_4"/>
    <property type="match status" value="1"/>
</dbReference>
<organism evidence="6 7">
    <name type="scientific">Salinisphaera shabanensis E1L3A</name>
    <dbReference type="NCBI Taxonomy" id="1033802"/>
    <lineage>
        <taxon>Bacteria</taxon>
        <taxon>Pseudomonadati</taxon>
        <taxon>Pseudomonadota</taxon>
        <taxon>Gammaproteobacteria</taxon>
        <taxon>Salinisphaerales</taxon>
        <taxon>Salinisphaeraceae</taxon>
        <taxon>Salinisphaera</taxon>
    </lineage>
</organism>
<dbReference type="PANTHER" id="PTHR23537:SF1">
    <property type="entry name" value="SUGAR TRANSPORTER"/>
    <property type="match status" value="1"/>
</dbReference>
<feature type="transmembrane region" description="Helical" evidence="4">
    <location>
        <begin position="247"/>
        <end position="266"/>
    </location>
</feature>
<dbReference type="Proteomes" id="UP000006242">
    <property type="component" value="Unassembled WGS sequence"/>
</dbReference>
<dbReference type="Gene3D" id="1.20.1250.20">
    <property type="entry name" value="MFS general substrate transporter like domains"/>
    <property type="match status" value="1"/>
</dbReference>
<dbReference type="GO" id="GO:0005886">
    <property type="term" value="C:plasma membrane"/>
    <property type="evidence" value="ECO:0007669"/>
    <property type="project" value="TreeGrafter"/>
</dbReference>
<dbReference type="InterPro" id="IPR020846">
    <property type="entry name" value="MFS_dom"/>
</dbReference>
<evidence type="ECO:0000256" key="1">
    <source>
        <dbReference type="ARBA" id="ARBA00022692"/>
    </source>
</evidence>
<dbReference type="PANTHER" id="PTHR23537">
    <property type="match status" value="1"/>
</dbReference>
<feature type="transmembrane region" description="Helical" evidence="4">
    <location>
        <begin position="135"/>
        <end position="156"/>
    </location>
</feature>
<dbReference type="RefSeq" id="WP_006914237.1">
    <property type="nucleotide sequence ID" value="NZ_AFNV02000003.1"/>
</dbReference>
<feature type="transmembrane region" description="Helical" evidence="4">
    <location>
        <begin position="363"/>
        <end position="386"/>
    </location>
</feature>
<feature type="transmembrane region" description="Helical" evidence="4">
    <location>
        <begin position="334"/>
        <end position="357"/>
    </location>
</feature>
<dbReference type="eggNOG" id="COG2814">
    <property type="taxonomic scope" value="Bacteria"/>
</dbReference>
<feature type="transmembrane region" description="Helical" evidence="4">
    <location>
        <begin position="75"/>
        <end position="95"/>
    </location>
</feature>
<sequence length="395" mass="40662">MPGRLWRLPLAGAVALLLGVGFGRYVFTPLITPLVEAGWFTAEQTARLGAINLLGYLLGAAGANRYAGWLGPRRAIASCLVALVISLAACAWPWGMVGYGFWRLIAGAAAATLTIVVTPAIMARMPEARRPAASATIFTGIGVGTMGVSLIVPWLADVGVAATWLATAVVGAILAWVSWVGVWRYLPAEAAAGDEPVAHASAATTPWLIIGLVLVAYGLSSAGYVPHSLYWVDYIARELDRGSQAGNHYWLLLGFGGVIGPLLGGVAARGVGFAWALVAAFVLMTLATALPLAFVGPVGLSLSSLIVGAMVPAIITLTAGTVHALSPAARQRQIWGWATLSFATTQAIGGFAMARLYVVADSYATTIAVGAAILLVATICALFGAIGARLSRAGA</sequence>
<dbReference type="SUPFAM" id="SSF103473">
    <property type="entry name" value="MFS general substrate transporter"/>
    <property type="match status" value="1"/>
</dbReference>
<keyword evidence="1 4" id="KW-0812">Transmembrane</keyword>
<evidence type="ECO:0000256" key="3">
    <source>
        <dbReference type="ARBA" id="ARBA00023136"/>
    </source>
</evidence>
<feature type="transmembrane region" description="Helical" evidence="4">
    <location>
        <begin position="162"/>
        <end position="186"/>
    </location>
</feature>